<dbReference type="PANTHER" id="PTHR43827:SF3">
    <property type="entry name" value="NADP-DEPENDENT OXIDOREDUCTASE DOMAIN-CONTAINING PROTEIN"/>
    <property type="match status" value="1"/>
</dbReference>
<comment type="caution">
    <text evidence="5">The sequence shown here is derived from an EMBL/GenBank/DDBJ whole genome shotgun (WGS) entry which is preliminary data.</text>
</comment>
<evidence type="ECO:0000256" key="3">
    <source>
        <dbReference type="ARBA" id="ARBA00023002"/>
    </source>
</evidence>
<keyword evidence="2" id="KW-0521">NADP</keyword>
<evidence type="ECO:0000259" key="4">
    <source>
        <dbReference type="Pfam" id="PF00248"/>
    </source>
</evidence>
<dbReference type="EMBL" id="JBGBPQ010000018">
    <property type="protein sequence ID" value="KAL1507429.1"/>
    <property type="molecule type" value="Genomic_DNA"/>
</dbReference>
<reference evidence="5 6" key="1">
    <citation type="journal article" date="2024" name="Science">
        <title>Giant polyketide synthase enzymes in the biosynthesis of giant marine polyether toxins.</title>
        <authorList>
            <person name="Fallon T.R."/>
            <person name="Shende V.V."/>
            <person name="Wierzbicki I.H."/>
            <person name="Pendleton A.L."/>
            <person name="Watervoot N.F."/>
            <person name="Auber R.P."/>
            <person name="Gonzalez D.J."/>
            <person name="Wisecaver J.H."/>
            <person name="Moore B.S."/>
        </authorList>
    </citation>
    <scope>NUCLEOTIDE SEQUENCE [LARGE SCALE GENOMIC DNA]</scope>
    <source>
        <strain evidence="5 6">12B1</strain>
    </source>
</reference>
<accession>A0AB34IW35</accession>
<name>A0AB34IW35_PRYPA</name>
<dbReference type="InterPro" id="IPR036812">
    <property type="entry name" value="NAD(P)_OxRdtase_dom_sf"/>
</dbReference>
<evidence type="ECO:0000313" key="5">
    <source>
        <dbReference type="EMBL" id="KAL1507429.1"/>
    </source>
</evidence>
<dbReference type="PANTHER" id="PTHR43827">
    <property type="entry name" value="2,5-DIKETO-D-GLUCONIC ACID REDUCTASE"/>
    <property type="match status" value="1"/>
</dbReference>
<feature type="domain" description="NADP-dependent oxidoreductase" evidence="4">
    <location>
        <begin position="1"/>
        <end position="141"/>
    </location>
</feature>
<evidence type="ECO:0000256" key="1">
    <source>
        <dbReference type="ARBA" id="ARBA00007905"/>
    </source>
</evidence>
<keyword evidence="3" id="KW-0560">Oxidoreductase</keyword>
<keyword evidence="6" id="KW-1185">Reference proteome</keyword>
<evidence type="ECO:0000313" key="6">
    <source>
        <dbReference type="Proteomes" id="UP001515480"/>
    </source>
</evidence>
<dbReference type="InterPro" id="IPR020471">
    <property type="entry name" value="AKR"/>
</dbReference>
<gene>
    <name evidence="5" type="ORF">AB1Y20_008268</name>
</gene>
<dbReference type="Proteomes" id="UP001515480">
    <property type="component" value="Unassembled WGS sequence"/>
</dbReference>
<dbReference type="Pfam" id="PF00248">
    <property type="entry name" value="Aldo_ket_red"/>
    <property type="match status" value="1"/>
</dbReference>
<organism evidence="5 6">
    <name type="scientific">Prymnesium parvum</name>
    <name type="common">Toxic golden alga</name>
    <dbReference type="NCBI Taxonomy" id="97485"/>
    <lineage>
        <taxon>Eukaryota</taxon>
        <taxon>Haptista</taxon>
        <taxon>Haptophyta</taxon>
        <taxon>Prymnesiophyceae</taxon>
        <taxon>Prymnesiales</taxon>
        <taxon>Prymnesiaceae</taxon>
        <taxon>Prymnesium</taxon>
    </lineage>
</organism>
<dbReference type="PRINTS" id="PR00069">
    <property type="entry name" value="ALDKETRDTASE"/>
</dbReference>
<dbReference type="AlphaFoldDB" id="A0AB34IW35"/>
<dbReference type="SUPFAM" id="SSF51430">
    <property type="entry name" value="NAD(P)-linked oxidoreductase"/>
    <property type="match status" value="1"/>
</dbReference>
<dbReference type="Gene3D" id="3.20.20.100">
    <property type="entry name" value="NADP-dependent oxidoreductase domain"/>
    <property type="match status" value="1"/>
</dbReference>
<proteinExistence type="inferred from homology"/>
<comment type="similarity">
    <text evidence="1">Belongs to the aldo/keto reductase family.</text>
</comment>
<protein>
    <recommendedName>
        <fullName evidence="4">NADP-dependent oxidoreductase domain-containing protein</fullName>
    </recommendedName>
</protein>
<sequence>MEALRAEGVCTSIGVCNFTPAALAALLAVCSVPPAVNQVERHPLLPQWELLDFCVSKRIVVQAHSPLGQGRAELLQHEVIRRVAQESGLSPAQVLLQWNLRHGVAVVPKCSSVSHATEILNSVAPATTRLSPAQMELIDTLAPAKKRFVNPPFMSGGLASSSFAW</sequence>
<evidence type="ECO:0000256" key="2">
    <source>
        <dbReference type="ARBA" id="ARBA00022857"/>
    </source>
</evidence>
<dbReference type="GO" id="GO:0016616">
    <property type="term" value="F:oxidoreductase activity, acting on the CH-OH group of donors, NAD or NADP as acceptor"/>
    <property type="evidence" value="ECO:0007669"/>
    <property type="project" value="UniProtKB-ARBA"/>
</dbReference>
<dbReference type="InterPro" id="IPR023210">
    <property type="entry name" value="NADP_OxRdtase_dom"/>
</dbReference>